<dbReference type="InterPro" id="IPR008978">
    <property type="entry name" value="HSP20-like_chaperone"/>
</dbReference>
<dbReference type="CDD" id="cd06464">
    <property type="entry name" value="ACD_sHsps-like"/>
    <property type="match status" value="1"/>
</dbReference>
<gene>
    <name evidence="4" type="ORF">KME15_08280</name>
</gene>
<accession>A0A951ULE2</accession>
<evidence type="ECO:0000259" key="3">
    <source>
        <dbReference type="PROSITE" id="PS01031"/>
    </source>
</evidence>
<comment type="caution">
    <text evidence="4">The sequence shown here is derived from an EMBL/GenBank/DDBJ whole genome shotgun (WGS) entry which is preliminary data.</text>
</comment>
<evidence type="ECO:0000313" key="5">
    <source>
        <dbReference type="Proteomes" id="UP000757435"/>
    </source>
</evidence>
<evidence type="ECO:0000256" key="1">
    <source>
        <dbReference type="PROSITE-ProRule" id="PRU00285"/>
    </source>
</evidence>
<evidence type="ECO:0000313" key="4">
    <source>
        <dbReference type="EMBL" id="MBW4658656.1"/>
    </source>
</evidence>
<dbReference type="EMBL" id="JAHHHD010000006">
    <property type="protein sequence ID" value="MBW4658656.1"/>
    <property type="molecule type" value="Genomic_DNA"/>
</dbReference>
<dbReference type="Proteomes" id="UP000757435">
    <property type="component" value="Unassembled WGS sequence"/>
</dbReference>
<protein>
    <submittedName>
        <fullName evidence="4">Hsp20/alpha crystallin family protein</fullName>
    </submittedName>
</protein>
<dbReference type="InterPro" id="IPR031107">
    <property type="entry name" value="Small_HSP"/>
</dbReference>
<sequence>MALIRWQPFQEMEYLQRDMNRLFDRLTTTDGESSRSAFTPPAELQETSDSIHLSLEIPGIAAKDLDIQVAADAVSISGERRESAKTEDRGMMRTEFRYGSFQRVIPLPARVQNTNTKADYKDGILKLTLPKAEEEKNKIFKVDLG</sequence>
<dbReference type="Pfam" id="PF00011">
    <property type="entry name" value="HSP20"/>
    <property type="match status" value="1"/>
</dbReference>
<reference evidence="4" key="2">
    <citation type="journal article" date="2022" name="Microbiol. Resour. Announc.">
        <title>Metagenome Sequencing to Explore Phylogenomics of Terrestrial Cyanobacteria.</title>
        <authorList>
            <person name="Ward R.D."/>
            <person name="Stajich J.E."/>
            <person name="Johansen J.R."/>
            <person name="Huntemann M."/>
            <person name="Clum A."/>
            <person name="Foster B."/>
            <person name="Foster B."/>
            <person name="Roux S."/>
            <person name="Palaniappan K."/>
            <person name="Varghese N."/>
            <person name="Mukherjee S."/>
            <person name="Reddy T.B.K."/>
            <person name="Daum C."/>
            <person name="Copeland A."/>
            <person name="Chen I.A."/>
            <person name="Ivanova N.N."/>
            <person name="Kyrpides N.C."/>
            <person name="Shapiro N."/>
            <person name="Eloe-Fadrosh E.A."/>
            <person name="Pietrasiak N."/>
        </authorList>
    </citation>
    <scope>NUCLEOTIDE SEQUENCE</scope>
    <source>
        <strain evidence="4">UHER 2000/2452</strain>
    </source>
</reference>
<proteinExistence type="inferred from homology"/>
<dbReference type="SUPFAM" id="SSF49764">
    <property type="entry name" value="HSP20-like chaperones"/>
    <property type="match status" value="1"/>
</dbReference>
<dbReference type="PROSITE" id="PS01031">
    <property type="entry name" value="SHSP"/>
    <property type="match status" value="1"/>
</dbReference>
<dbReference type="PANTHER" id="PTHR11527">
    <property type="entry name" value="HEAT-SHOCK PROTEIN 20 FAMILY MEMBER"/>
    <property type="match status" value="1"/>
</dbReference>
<dbReference type="Gene3D" id="2.60.40.790">
    <property type="match status" value="1"/>
</dbReference>
<evidence type="ECO:0000256" key="2">
    <source>
        <dbReference type="RuleBase" id="RU003616"/>
    </source>
</evidence>
<reference evidence="4" key="1">
    <citation type="submission" date="2021-05" db="EMBL/GenBank/DDBJ databases">
        <authorList>
            <person name="Pietrasiak N."/>
            <person name="Ward R."/>
            <person name="Stajich J.E."/>
            <person name="Kurbessoian T."/>
        </authorList>
    </citation>
    <scope>NUCLEOTIDE SEQUENCE</scope>
    <source>
        <strain evidence="4">UHER 2000/2452</strain>
    </source>
</reference>
<feature type="domain" description="SHSP" evidence="3">
    <location>
        <begin position="33"/>
        <end position="145"/>
    </location>
</feature>
<comment type="similarity">
    <text evidence="1 2">Belongs to the small heat shock protein (HSP20) family.</text>
</comment>
<name>A0A951ULE2_9CYAN</name>
<dbReference type="InterPro" id="IPR002068">
    <property type="entry name" value="A-crystallin/Hsp20_dom"/>
</dbReference>
<dbReference type="AlphaFoldDB" id="A0A951ULE2"/>
<organism evidence="4 5">
    <name type="scientific">Drouetiella hepatica Uher 2000/2452</name>
    <dbReference type="NCBI Taxonomy" id="904376"/>
    <lineage>
        <taxon>Bacteria</taxon>
        <taxon>Bacillati</taxon>
        <taxon>Cyanobacteriota</taxon>
        <taxon>Cyanophyceae</taxon>
        <taxon>Oculatellales</taxon>
        <taxon>Oculatellaceae</taxon>
        <taxon>Drouetiella</taxon>
    </lineage>
</organism>